<dbReference type="EMBL" id="MRWD01000058">
    <property type="protein sequence ID" value="ORJ19446.1"/>
    <property type="molecule type" value="Genomic_DNA"/>
</dbReference>
<evidence type="ECO:0000313" key="3">
    <source>
        <dbReference type="EMBL" id="ORJ19446.1"/>
    </source>
</evidence>
<feature type="domain" description="BIG2" evidence="2">
    <location>
        <begin position="156"/>
        <end position="236"/>
    </location>
</feature>
<accession>A0ABX3TW38</accession>
<dbReference type="Gene3D" id="2.60.40.1080">
    <property type="match status" value="3"/>
</dbReference>
<protein>
    <recommendedName>
        <fullName evidence="2">BIG2 domain-containing protein</fullName>
    </recommendedName>
</protein>
<dbReference type="SUPFAM" id="SSF49373">
    <property type="entry name" value="Invasin/intimin cell-adhesion fragments"/>
    <property type="match status" value="4"/>
</dbReference>
<evidence type="ECO:0000259" key="2">
    <source>
        <dbReference type="SMART" id="SM00635"/>
    </source>
</evidence>
<feature type="region of interest" description="Disordered" evidence="1">
    <location>
        <begin position="270"/>
        <end position="290"/>
    </location>
</feature>
<dbReference type="Pfam" id="PF23197">
    <property type="entry name" value="IG_AIR9"/>
    <property type="match status" value="2"/>
</dbReference>
<dbReference type="PANTHER" id="PTHR31149:SF11">
    <property type="entry name" value="187-KDA MICROTUBULE-ASSOCIATED PROTEIN AIR9"/>
    <property type="match status" value="1"/>
</dbReference>
<gene>
    <name evidence="3" type="ORF">BS639_19945</name>
</gene>
<dbReference type="InterPro" id="IPR003343">
    <property type="entry name" value="Big_2"/>
</dbReference>
<name>A0ABX3TW38_9GAMM</name>
<feature type="domain" description="BIG2" evidence="2">
    <location>
        <begin position="72"/>
        <end position="151"/>
    </location>
</feature>
<dbReference type="InterPro" id="IPR008964">
    <property type="entry name" value="Invasin/intimin_cell_adhesion"/>
</dbReference>
<proteinExistence type="predicted"/>
<dbReference type="InterPro" id="IPR056284">
    <property type="entry name" value="AIR9-like_A9"/>
</dbReference>
<reference evidence="3 4" key="1">
    <citation type="journal article" date="2017" name="Int. J. Syst. Evol. Microbiol.">
        <title>Rouxiella badensis sp. nov. and Rouxiella silvae sp. nov. isolated from peat bog soil in Germany and emendation of the genus description.</title>
        <authorList>
            <person name="Le Fleche-Mateos A."/>
            <person name="Kugler J.H."/>
            <person name="Hansen S.H."/>
            <person name="Syldatk C."/>
            <person name="Hausmann R."/>
            <person name="Lomprez F."/>
            <person name="Vandenbogaert M."/>
            <person name="Manuguerra J.C."/>
            <person name="Grimont P.A."/>
        </authorList>
    </citation>
    <scope>NUCLEOTIDE SEQUENCE [LARGE SCALE GENOMIC DNA]</scope>
    <source>
        <strain evidence="3 4">213</strain>
    </source>
</reference>
<dbReference type="Gene3D" id="2.60.40.2700">
    <property type="match status" value="4"/>
</dbReference>
<feature type="domain" description="BIG2" evidence="2">
    <location>
        <begin position="245"/>
        <end position="322"/>
    </location>
</feature>
<organism evidence="3 4">
    <name type="scientific">Rouxiella silvae</name>
    <dbReference type="NCBI Taxonomy" id="1646373"/>
    <lineage>
        <taxon>Bacteria</taxon>
        <taxon>Pseudomonadati</taxon>
        <taxon>Pseudomonadota</taxon>
        <taxon>Gammaproteobacteria</taxon>
        <taxon>Enterobacterales</taxon>
        <taxon>Yersiniaceae</taxon>
        <taxon>Rouxiella</taxon>
    </lineage>
</organism>
<keyword evidence="4" id="KW-1185">Reference proteome</keyword>
<comment type="caution">
    <text evidence="3">The sequence shown here is derived from an EMBL/GenBank/DDBJ whole genome shotgun (WGS) entry which is preliminary data.</text>
</comment>
<evidence type="ECO:0000256" key="1">
    <source>
        <dbReference type="SAM" id="MobiDB-lite"/>
    </source>
</evidence>
<dbReference type="Proteomes" id="UP000192722">
    <property type="component" value="Unassembled WGS sequence"/>
</dbReference>
<dbReference type="PANTHER" id="PTHR31149">
    <property type="entry name" value="EXPRESSED PROTEIN"/>
    <property type="match status" value="1"/>
</dbReference>
<feature type="compositionally biased region" description="Basic and acidic residues" evidence="1">
    <location>
        <begin position="276"/>
        <end position="288"/>
    </location>
</feature>
<evidence type="ECO:0000313" key="4">
    <source>
        <dbReference type="Proteomes" id="UP000192722"/>
    </source>
</evidence>
<dbReference type="SMART" id="SM00635">
    <property type="entry name" value="BID_2"/>
    <property type="match status" value="3"/>
</dbReference>
<dbReference type="Pfam" id="PF02368">
    <property type="entry name" value="Big_2"/>
    <property type="match status" value="2"/>
</dbReference>
<sequence length="881" mass="92052">MLTAEAVKVDWGTVNVGLGVKGGNEGPYIYQADSAGVVKVSDKGDLTLLKAGTTRINVSQAATATTAAPASIKVSVTVRKILGTVLKAEPMTLKVLKTQGIEVSAGNGGTLSYRSDNPKIASVGDDGKVTAIAKGTAKVTVTEAESANYLGQALTFDVSVDLNDAPVLHADPVSWEFGTVPRPLYVQGGNDGKLSFTSADESIVAVNSRGDLVFVKGGTTSITVSQAETATTAAPEAIEVNVTVRKTLGRVLKAEPMTLKIDQTHKVKITSSNGDKGGKLSYRSDRPDIASVDDEGNVTAKAKGTAKVTVTEAETATHKGQTVTPIVTVNLKDALVLYADPVTVDFGAAKGKLSLSGSNGGKLSFSSSKENVVKVSDKGDLTFGEVGLADITVKQAATDTTAAPISIKVPVTVKHGKPVIKDLKITGQSAIGSKLVSSYNYVGNGVAEAKEKASYQWMNEKEWITGAKSKDYVITAADVGHEIYVQAITHNTLDELSSFVISNKIKVIPLPSITNLRIWGSPIEGQTLDALYTLENGDAAKTEKTITWERTSAGSNSGIIPGATKPQYVLTANDVGAVIRFRIIATNSSGSTGGLSSSPTTGNVIPLPSISNLSISGTPIVGKTLDAKYTLLYGDAAKTEKTITWERTSGSNSGIIPGATKPQYVLTANDVGAEIRFRITATNSSGSTGGSSSSPSVGAVVNKPSVDRLNISGTHVVGQELKANYALLDGDDTETEKTIIWYVQGTVVAKGTRYYRLVANDVGGHISFEVTATSSDNTVGNTRISTHYGPIKDKPKPAVSNLSASIKSCGSSLREYTAHYDYDAKGGSDEGDTVITWTGSSKTSQGKVVCVNIYNSNGYNKMTITPKNKDGIVGDVVEKSI</sequence>